<dbReference type="Proteomes" id="UP000177869">
    <property type="component" value="Unassembled WGS sequence"/>
</dbReference>
<organism evidence="2 3">
    <name type="scientific">Candidatus Nomurabacteria bacterium RIFCSPHIGHO2_01_FULL_38_19</name>
    <dbReference type="NCBI Taxonomy" id="1801732"/>
    <lineage>
        <taxon>Bacteria</taxon>
        <taxon>Candidatus Nomuraibacteriota</taxon>
    </lineage>
</organism>
<dbReference type="STRING" id="1801732.A2814_02700"/>
<comment type="caution">
    <text evidence="2">The sequence shown here is derived from an EMBL/GenBank/DDBJ whole genome shotgun (WGS) entry which is preliminary data.</text>
</comment>
<evidence type="ECO:0000313" key="2">
    <source>
        <dbReference type="EMBL" id="OGI59751.1"/>
    </source>
</evidence>
<proteinExistence type="predicted"/>
<feature type="compositionally biased region" description="Basic and acidic residues" evidence="1">
    <location>
        <begin position="120"/>
        <end position="133"/>
    </location>
</feature>
<reference evidence="2 3" key="1">
    <citation type="journal article" date="2016" name="Nat. Commun.">
        <title>Thousands of microbial genomes shed light on interconnected biogeochemical processes in an aquifer system.</title>
        <authorList>
            <person name="Anantharaman K."/>
            <person name="Brown C.T."/>
            <person name="Hug L.A."/>
            <person name="Sharon I."/>
            <person name="Castelle C.J."/>
            <person name="Probst A.J."/>
            <person name="Thomas B.C."/>
            <person name="Singh A."/>
            <person name="Wilkins M.J."/>
            <person name="Karaoz U."/>
            <person name="Brodie E.L."/>
            <person name="Williams K.H."/>
            <person name="Hubbard S.S."/>
            <person name="Banfield J.F."/>
        </authorList>
    </citation>
    <scope>NUCLEOTIDE SEQUENCE [LARGE SCALE GENOMIC DNA]</scope>
</reference>
<name>A0A1F6UQU1_9BACT</name>
<dbReference type="EMBL" id="MFTI01000026">
    <property type="protein sequence ID" value="OGI59751.1"/>
    <property type="molecule type" value="Genomic_DNA"/>
</dbReference>
<evidence type="ECO:0000256" key="1">
    <source>
        <dbReference type="SAM" id="MobiDB-lite"/>
    </source>
</evidence>
<protein>
    <submittedName>
        <fullName evidence="2">Uncharacterized protein</fullName>
    </submittedName>
</protein>
<gene>
    <name evidence="2" type="ORF">A2814_02700</name>
</gene>
<dbReference type="AlphaFoldDB" id="A0A1F6UQU1"/>
<feature type="compositionally biased region" description="Pro residues" evidence="1">
    <location>
        <begin position="137"/>
        <end position="152"/>
    </location>
</feature>
<feature type="region of interest" description="Disordered" evidence="1">
    <location>
        <begin position="120"/>
        <end position="163"/>
    </location>
</feature>
<evidence type="ECO:0000313" key="3">
    <source>
        <dbReference type="Proteomes" id="UP000177869"/>
    </source>
</evidence>
<accession>A0A1F6UQU1</accession>
<sequence length="163" mass="17856">MKKQKGSDYIENKQFHCLGITLEKSKNGAPVLTLKVALGKPLEATIHSIPVTLSCSFSSIEGHANKRLTATLKENPVTKTISIGIKDTLGRTITISFTAITENLIKIDHLYPLRERDPIGYTETRKLPKKQKEAVSPLPPKKLPPSNPPKSSPKPLKPEGDVA</sequence>